<feature type="compositionally biased region" description="Low complexity" evidence="1">
    <location>
        <begin position="869"/>
        <end position="883"/>
    </location>
</feature>
<evidence type="ECO:0000313" key="3">
    <source>
        <dbReference type="Proteomes" id="UP000027195"/>
    </source>
</evidence>
<feature type="compositionally biased region" description="Basic and acidic residues" evidence="1">
    <location>
        <begin position="415"/>
        <end position="429"/>
    </location>
</feature>
<feature type="compositionally biased region" description="Polar residues" evidence="1">
    <location>
        <begin position="173"/>
        <end position="189"/>
    </location>
</feature>
<dbReference type="Proteomes" id="UP000027195">
    <property type="component" value="Unassembled WGS sequence"/>
</dbReference>
<feature type="compositionally biased region" description="Low complexity" evidence="1">
    <location>
        <begin position="1107"/>
        <end position="1118"/>
    </location>
</feature>
<feature type="region of interest" description="Disordered" evidence="1">
    <location>
        <begin position="766"/>
        <end position="912"/>
    </location>
</feature>
<accession>A0A067MH78</accession>
<proteinExistence type="predicted"/>
<dbReference type="STRING" id="930990.A0A067MH78"/>
<sequence>MHEQKAPLISYPSPTKSESGVDETALVFWGPKSTEESPIRKSLLGVGNIATVRDTLCVDGNIDGVVNVSARYAGSNIANIKPLLSASPPPMVAGNDVFTAAFAGLPSSDMAKADDSMQRVRGEDVFRQAFSPLEQASSVLSIGAIDLAGHAAHAADDHDTLEMHTAVTEPWQAPSSTPRSISPTATTQLGPRPGMEISLIQSSSTHDSAIEVFRGGATASSPKPSHPIPPTHAPYDRHYDAMSLPPSASATPFSESSGTRTPNLMSFRSLCTPDQVLFTNFHTEPPSALDLLTATPGASRVAAHFPLDTPSQSGRSGMLSIGPLIYIQDTQPPRPSPPLPGSPEVRVSAVSIHSPHQAVSQRPAPPALGAGVAPDCMPATEEPTAPHTSGSRPERATRKGTERALIDGKPLAAEGRTKSKGKSEGEGERKRVRTKVVNVDAPVPSITPENITAVSQRQDKILAGTHALDLPSEAPLVSPSPPSSATPFPLFPELSTPQLMTSPPRPTQKLASPERPGPRRVLVNSMFNLNRAEMGPRAMGVASSPIRGTPQRLAVARGTTATPRAKTGPQRILVTAAAKPGVVASKGPPTRGIFASSPLKATVAPTISQRSPLRSTHAQPRTNAFTVSLTSSTFGHSASARRDTSLAMLKTASVSPTKNGLLLSSPAAPRTTGPFVMSANVHAGPHAATLLTSVPEVASMPIASMLPRPVFGGVNAKAKIKTKQEAQLKFTRMAAGAHAPVFSGSVNSRTQIFGGATIPEEGACVPQAQSTAQHDGLPEAEPKSTHTSRAPRSVQIAMQGSSKNVPPTEPSDAVDRPATPPNTHTAGTYSPPRTRSSPRGVLSSPAGPSSPTPAAATEEEPPRRRTPRRPASTSASQPPAAAVVKRKRKKPSQDSSSATPGQPGAERSIMDLSSAAIQKLTVQNTARNQAYHNELDWKVEFRNYPRPPSPSSKIPKTAVETAREDRAKRRGRAKKGAGSNGGGGEDEDSEEDELLLQSPQRPLKHPRAPGDEEDYSTPKKARVVVGSDDESVAVASGGNAKGKRASSRKEGGKSKGKRKGSKDVDANPDADAEGGKEEDKQSSEGSDSSKTKGVRWDKLLAVEPREGSGSAPNSSSNSDKATGSSRKSCLAPKVYQLDHMGNIPQAEEPLAGILEKQVVPVSRVVYEDDPGAAKLRRSMRKSQP</sequence>
<feature type="compositionally biased region" description="Low complexity" evidence="1">
    <location>
        <begin position="843"/>
        <end position="856"/>
    </location>
</feature>
<gene>
    <name evidence="2" type="ORF">BOTBODRAFT_175181</name>
</gene>
<feature type="compositionally biased region" description="Acidic residues" evidence="1">
    <location>
        <begin position="984"/>
        <end position="994"/>
    </location>
</feature>
<dbReference type="HOGENOM" id="CLU_272604_0_0_1"/>
<reference evidence="3" key="1">
    <citation type="journal article" date="2014" name="Proc. Natl. Acad. Sci. U.S.A.">
        <title>Extensive sampling of basidiomycete genomes demonstrates inadequacy of the white-rot/brown-rot paradigm for wood decay fungi.</title>
        <authorList>
            <person name="Riley R."/>
            <person name="Salamov A.A."/>
            <person name="Brown D.W."/>
            <person name="Nagy L.G."/>
            <person name="Floudas D."/>
            <person name="Held B.W."/>
            <person name="Levasseur A."/>
            <person name="Lombard V."/>
            <person name="Morin E."/>
            <person name="Otillar R."/>
            <person name="Lindquist E.A."/>
            <person name="Sun H."/>
            <person name="LaButti K.M."/>
            <person name="Schmutz J."/>
            <person name="Jabbour D."/>
            <person name="Luo H."/>
            <person name="Baker S.E."/>
            <person name="Pisabarro A.G."/>
            <person name="Walton J.D."/>
            <person name="Blanchette R.A."/>
            <person name="Henrissat B."/>
            <person name="Martin F."/>
            <person name="Cullen D."/>
            <person name="Hibbett D.S."/>
            <person name="Grigoriev I.V."/>
        </authorList>
    </citation>
    <scope>NUCLEOTIDE SEQUENCE [LARGE SCALE GENOMIC DNA]</scope>
    <source>
        <strain evidence="3">FD-172 SS1</strain>
    </source>
</reference>
<name>A0A067MH78_BOTB1</name>
<feature type="compositionally biased region" description="Polar residues" evidence="1">
    <location>
        <begin position="821"/>
        <end position="837"/>
    </location>
</feature>
<feature type="compositionally biased region" description="Polar residues" evidence="1">
    <location>
        <begin position="785"/>
        <end position="805"/>
    </location>
</feature>
<dbReference type="InParanoid" id="A0A067MH78"/>
<feature type="compositionally biased region" description="Pro residues" evidence="1">
    <location>
        <begin position="332"/>
        <end position="341"/>
    </location>
</feature>
<feature type="region of interest" description="Disordered" evidence="1">
    <location>
        <begin position="498"/>
        <end position="520"/>
    </location>
</feature>
<dbReference type="OrthoDB" id="2148418at2759"/>
<feature type="region of interest" description="Disordered" evidence="1">
    <location>
        <begin position="933"/>
        <end position="1128"/>
    </location>
</feature>
<feature type="compositionally biased region" description="Basic and acidic residues" evidence="1">
    <location>
        <begin position="392"/>
        <end position="406"/>
    </location>
</feature>
<feature type="region of interest" description="Disordered" evidence="1">
    <location>
        <begin position="216"/>
        <end position="237"/>
    </location>
</feature>
<feature type="region of interest" description="Disordered" evidence="1">
    <location>
        <begin position="329"/>
        <end position="434"/>
    </location>
</feature>
<feature type="compositionally biased region" description="Basic and acidic residues" evidence="1">
    <location>
        <begin position="933"/>
        <end position="943"/>
    </location>
</feature>
<keyword evidence="3" id="KW-1185">Reference proteome</keyword>
<protein>
    <submittedName>
        <fullName evidence="2">Uncharacterized protein</fullName>
    </submittedName>
</protein>
<feature type="region of interest" description="Disordered" evidence="1">
    <location>
        <begin position="170"/>
        <end position="193"/>
    </location>
</feature>
<dbReference type="EMBL" id="KL198040">
    <property type="protein sequence ID" value="KDQ14080.1"/>
    <property type="molecule type" value="Genomic_DNA"/>
</dbReference>
<feature type="compositionally biased region" description="Basic and acidic residues" evidence="1">
    <location>
        <begin position="1073"/>
        <end position="1106"/>
    </location>
</feature>
<evidence type="ECO:0000256" key="1">
    <source>
        <dbReference type="SAM" id="MobiDB-lite"/>
    </source>
</evidence>
<evidence type="ECO:0000313" key="2">
    <source>
        <dbReference type="EMBL" id="KDQ14080.1"/>
    </source>
</evidence>
<organism evidence="2 3">
    <name type="scientific">Botryobasidium botryosum (strain FD-172 SS1)</name>
    <dbReference type="NCBI Taxonomy" id="930990"/>
    <lineage>
        <taxon>Eukaryota</taxon>
        <taxon>Fungi</taxon>
        <taxon>Dikarya</taxon>
        <taxon>Basidiomycota</taxon>
        <taxon>Agaricomycotina</taxon>
        <taxon>Agaricomycetes</taxon>
        <taxon>Cantharellales</taxon>
        <taxon>Botryobasidiaceae</taxon>
        <taxon>Botryobasidium</taxon>
    </lineage>
</organism>
<dbReference type="AlphaFoldDB" id="A0A067MH78"/>